<evidence type="ECO:0000256" key="1">
    <source>
        <dbReference type="PIRNR" id="PIRNR026583"/>
    </source>
</evidence>
<dbReference type="GO" id="GO:0016787">
    <property type="term" value="F:hydrolase activity"/>
    <property type="evidence" value="ECO:0007669"/>
    <property type="project" value="UniProtKB-UniRule"/>
</dbReference>
<feature type="domain" description="DDH" evidence="4">
    <location>
        <begin position="357"/>
        <end position="512"/>
    </location>
</feature>
<dbReference type="Pfam" id="PF02272">
    <property type="entry name" value="DHHA1"/>
    <property type="match status" value="1"/>
</dbReference>
<keyword evidence="1" id="KW-1003">Cell membrane</keyword>
<dbReference type="SUPFAM" id="SSF64182">
    <property type="entry name" value="DHH phosphoesterases"/>
    <property type="match status" value="1"/>
</dbReference>
<feature type="binding site" evidence="2">
    <location>
        <position position="369"/>
    </location>
    <ligand>
        <name>Mn(2+)</name>
        <dbReference type="ChEBI" id="CHEBI:29035"/>
        <label>2</label>
    </ligand>
</feature>
<feature type="binding site" evidence="2">
    <location>
        <position position="367"/>
    </location>
    <ligand>
        <name>Mn(2+)</name>
        <dbReference type="ChEBI" id="CHEBI:29035"/>
        <label>1</label>
    </ligand>
</feature>
<organism evidence="6 7">
    <name type="scientific">Hominilimicola fabiformis</name>
    <dbReference type="NCBI Taxonomy" id="2885356"/>
    <lineage>
        <taxon>Bacteria</taxon>
        <taxon>Bacillati</taxon>
        <taxon>Bacillota</taxon>
        <taxon>Clostridia</taxon>
        <taxon>Eubacteriales</taxon>
        <taxon>Oscillospiraceae</taxon>
        <taxon>Hominilimicola</taxon>
    </lineage>
</organism>
<feature type="binding site" evidence="2">
    <location>
        <position position="460"/>
    </location>
    <ligand>
        <name>Mn(2+)</name>
        <dbReference type="ChEBI" id="CHEBI:29035"/>
        <label>2</label>
    </ligand>
</feature>
<dbReference type="InterPro" id="IPR038763">
    <property type="entry name" value="DHH_sf"/>
</dbReference>
<keyword evidence="2" id="KW-0479">Metal-binding</keyword>
<comment type="cofactor">
    <cofactor evidence="2">
        <name>Mn(2+)</name>
        <dbReference type="ChEBI" id="CHEBI:29035"/>
    </cofactor>
    <text evidence="2">For phosphodiesterase activity, probably binds 2 Mn(2+) per subunit.</text>
</comment>
<dbReference type="PANTHER" id="PTHR47618:SF2">
    <property type="entry name" value="CYCLIC-DI-AMP PHOSPHODIESTERASE GDPP"/>
    <property type="match status" value="1"/>
</dbReference>
<feature type="binding site" evidence="2">
    <location>
        <position position="436"/>
    </location>
    <ligand>
        <name>Mn(2+)</name>
        <dbReference type="ChEBI" id="CHEBI:29035"/>
        <label>1</label>
    </ligand>
</feature>
<keyword evidence="3" id="KW-1133">Transmembrane helix</keyword>
<evidence type="ECO:0000256" key="3">
    <source>
        <dbReference type="SAM" id="Phobius"/>
    </source>
</evidence>
<keyword evidence="3" id="KW-0812">Transmembrane</keyword>
<dbReference type="RefSeq" id="WP_118446269.1">
    <property type="nucleotide sequence ID" value="NZ_JAJEQM010000002.1"/>
</dbReference>
<evidence type="ECO:0000313" key="6">
    <source>
        <dbReference type="EMBL" id="MCC2209675.1"/>
    </source>
</evidence>
<gene>
    <name evidence="6" type="ORF">LKE05_02560</name>
</gene>
<evidence type="ECO:0000313" key="7">
    <source>
        <dbReference type="Proteomes" id="UP001198242"/>
    </source>
</evidence>
<dbReference type="Gene3D" id="3.10.310.30">
    <property type="match status" value="1"/>
</dbReference>
<comment type="subcellular location">
    <subcellularLocation>
        <location evidence="1">Cell membrane</location>
    </subcellularLocation>
</comment>
<dbReference type="InterPro" id="IPR001667">
    <property type="entry name" value="DDH_dom"/>
</dbReference>
<proteinExistence type="inferred from homology"/>
<accession>A0AAE3DX33</accession>
<evidence type="ECO:0000259" key="5">
    <source>
        <dbReference type="Pfam" id="PF02272"/>
    </source>
</evidence>
<feature type="binding site" evidence="2">
    <location>
        <position position="436"/>
    </location>
    <ligand>
        <name>Mn(2+)</name>
        <dbReference type="ChEBI" id="CHEBI:29035"/>
        <label>2</label>
    </ligand>
</feature>
<keyword evidence="2" id="KW-0464">Manganese</keyword>
<dbReference type="PANTHER" id="PTHR47618">
    <property type="entry name" value="BIFUNCTIONAL OLIGORIBONUCLEASE AND PAP PHOSPHATASE NRNA"/>
    <property type="match status" value="1"/>
</dbReference>
<dbReference type="PIRSF" id="PIRSF026583">
    <property type="entry name" value="YybT"/>
    <property type="match status" value="1"/>
</dbReference>
<comment type="caution">
    <text evidence="6">The sequence shown here is derived from an EMBL/GenBank/DDBJ whole genome shotgun (WGS) entry which is preliminary data.</text>
</comment>
<evidence type="ECO:0000256" key="2">
    <source>
        <dbReference type="PIRSR" id="PIRSR026583-50"/>
    </source>
</evidence>
<dbReference type="GO" id="GO:0003676">
    <property type="term" value="F:nucleic acid binding"/>
    <property type="evidence" value="ECO:0007669"/>
    <property type="project" value="UniProtKB-UniRule"/>
</dbReference>
<dbReference type="Pfam" id="PF01368">
    <property type="entry name" value="DHH"/>
    <property type="match status" value="1"/>
</dbReference>
<feature type="transmembrane region" description="Helical" evidence="3">
    <location>
        <begin position="37"/>
        <end position="56"/>
    </location>
</feature>
<dbReference type="Proteomes" id="UP001198242">
    <property type="component" value="Unassembled WGS sequence"/>
</dbReference>
<protein>
    <recommendedName>
        <fullName evidence="1">Cyclic-di-AMP phosphodiesterase</fullName>
        <ecNumber evidence="1">3.1.4.-</ecNumber>
    </recommendedName>
</protein>
<dbReference type="GO" id="GO:0005886">
    <property type="term" value="C:plasma membrane"/>
    <property type="evidence" value="ECO:0007669"/>
    <property type="project" value="UniProtKB-SubCell"/>
</dbReference>
<keyword evidence="7" id="KW-1185">Reference proteome</keyword>
<reference evidence="6 7" key="1">
    <citation type="submission" date="2021-10" db="EMBL/GenBank/DDBJ databases">
        <title>Anaerobic single-cell dispensing facilitates the cultivation of human gut bacteria.</title>
        <authorList>
            <person name="Afrizal A."/>
        </authorList>
    </citation>
    <scope>NUCLEOTIDE SEQUENCE [LARGE SCALE GENOMIC DNA]</scope>
    <source>
        <strain evidence="6 7">CLA-AA-H232</strain>
    </source>
</reference>
<dbReference type="GO" id="GO:0046872">
    <property type="term" value="F:metal ion binding"/>
    <property type="evidence" value="ECO:0007669"/>
    <property type="project" value="UniProtKB-KW"/>
</dbReference>
<dbReference type="InterPro" id="IPR003156">
    <property type="entry name" value="DHHA1_dom"/>
</dbReference>
<name>A0AAE3DX33_9FIRM</name>
<dbReference type="InterPro" id="IPR014528">
    <property type="entry name" value="GdpP/PdeA"/>
</dbReference>
<dbReference type="Gene3D" id="3.90.1640.10">
    <property type="entry name" value="inorganic pyrophosphatase (n-terminal core)"/>
    <property type="match status" value="1"/>
</dbReference>
<dbReference type="Pfam" id="PF24898">
    <property type="entry name" value="GGDEF_GdpP"/>
    <property type="match status" value="1"/>
</dbReference>
<dbReference type="AlphaFoldDB" id="A0AAE3DX33"/>
<sequence>MRKHYGQVVKTCIKIAFASALLLIISGVLSYAIKGKVIAILEIIAGIIAFCAVIFIRNKRNESVNNFLEIMAKSSNSISANIMDSFPIPIVVVHIDGSICWYNGKFSELFFNKDLFDTKLENSISDIKWGEILKSASHYEKRIRIDDKRYLLIANTIRNRNISISEDEDKVSVYIYLIDRTVEYELKRKYVNEKTDVAIINIDNYDDVLQRVNDNEQQQILAQIRKCINEWVDESNALLKVTDRDRFYMFFEHRYLAQYVSKKFDILYKVRKVGEDMKLPVSISIGIGVGGSLSENDMYARNALDMALGRGGDQVSIKDDTQYKFYGSKARDYEKSTRVKTRAIAVALKDFIKNSDKVIFMGHSGADYDCFGAAVGLQRAVRTLGKKPYIVYDNNSPAIKKMYDDLRAMSEYRGMFISNDDAVENVTSDTLIVVLDTHRPSMLPCPKLIEKASKVVLIDHHRRSTDFINPCSLIYHEPYASSTCEMATELLEYMNLGSSLTTVEAECLYTGILMDTKNFIVKTGVRTFEAASYLRRLGLNTADVKKLFNVNKEDYDHRADIVKTSKIIVSQIAVAKCYTKYPNIRVIASQAADEMLNIGDIRASIVVYAQDGGVGISARSLGDINVQLIMEYLGGGGHSTVAGAQVKDKNVDMVIEDVEKAVFDYVANNES</sequence>
<feature type="domain" description="DHHA1" evidence="5">
    <location>
        <begin position="586"/>
        <end position="661"/>
    </location>
</feature>
<comment type="similarity">
    <text evidence="1">Belongs to the GdpP/PdeA phosphodiesterase family.</text>
</comment>
<dbReference type="InterPro" id="IPR051319">
    <property type="entry name" value="Oligoribo/pAp-PDE_c-di-AMP_PDE"/>
</dbReference>
<evidence type="ECO:0000259" key="4">
    <source>
        <dbReference type="Pfam" id="PF01368"/>
    </source>
</evidence>
<comment type="function">
    <text evidence="1">Has phosphodiesterase (PDE) activity against cyclic-di-AMP (c-di-AMP).</text>
</comment>
<feature type="binding site" evidence="2">
    <location>
        <position position="363"/>
    </location>
    <ligand>
        <name>Mn(2+)</name>
        <dbReference type="ChEBI" id="CHEBI:29035"/>
        <label>1</label>
    </ligand>
</feature>
<keyword evidence="1" id="KW-0378">Hydrolase</keyword>
<dbReference type="EC" id="3.1.4.-" evidence="1"/>
<feature type="binding site" evidence="2">
    <location>
        <position position="515"/>
    </location>
    <ligand>
        <name>Mn(2+)</name>
        <dbReference type="ChEBI" id="CHEBI:29035"/>
        <label>2</label>
    </ligand>
</feature>
<keyword evidence="1 3" id="KW-0472">Membrane</keyword>
<feature type="transmembrane region" description="Helical" evidence="3">
    <location>
        <begin position="12"/>
        <end position="31"/>
    </location>
</feature>
<dbReference type="FunFam" id="3.90.1640.10:FF:000002">
    <property type="entry name" value="Cyclic-di-AMP phosphodiesterase"/>
    <property type="match status" value="1"/>
</dbReference>
<comment type="catalytic activity">
    <reaction evidence="1">
        <text>3',3'-c-di-AMP + H2O = 5'-O-phosphonoadenylyl-(3'-&gt;5')-adenosine + H(+)</text>
        <dbReference type="Rhea" id="RHEA:54420"/>
        <dbReference type="ChEBI" id="CHEBI:15377"/>
        <dbReference type="ChEBI" id="CHEBI:15378"/>
        <dbReference type="ChEBI" id="CHEBI:71500"/>
        <dbReference type="ChEBI" id="CHEBI:138171"/>
    </reaction>
</comment>
<dbReference type="Gene3D" id="3.30.450.20">
    <property type="entry name" value="PAS domain"/>
    <property type="match status" value="1"/>
</dbReference>
<dbReference type="EMBL" id="JAJEQM010000002">
    <property type="protein sequence ID" value="MCC2209675.1"/>
    <property type="molecule type" value="Genomic_DNA"/>
</dbReference>